<gene>
    <name evidence="3" type="ORF">X975_26350</name>
</gene>
<evidence type="ECO:0000313" key="3">
    <source>
        <dbReference type="EMBL" id="KFM71414.1"/>
    </source>
</evidence>
<feature type="region of interest" description="Disordered" evidence="1">
    <location>
        <begin position="254"/>
        <end position="285"/>
    </location>
</feature>
<dbReference type="InterPro" id="IPR000467">
    <property type="entry name" value="G_patch_dom"/>
</dbReference>
<evidence type="ECO:0000256" key="1">
    <source>
        <dbReference type="SAM" id="MobiDB-lite"/>
    </source>
</evidence>
<proteinExistence type="predicted"/>
<feature type="non-terminal residue" evidence="3">
    <location>
        <position position="485"/>
    </location>
</feature>
<organism evidence="3 4">
    <name type="scientific">Stegodyphus mimosarum</name>
    <name type="common">African social velvet spider</name>
    <dbReference type="NCBI Taxonomy" id="407821"/>
    <lineage>
        <taxon>Eukaryota</taxon>
        <taxon>Metazoa</taxon>
        <taxon>Ecdysozoa</taxon>
        <taxon>Arthropoda</taxon>
        <taxon>Chelicerata</taxon>
        <taxon>Arachnida</taxon>
        <taxon>Araneae</taxon>
        <taxon>Araneomorphae</taxon>
        <taxon>Entelegynae</taxon>
        <taxon>Eresoidea</taxon>
        <taxon>Eresidae</taxon>
        <taxon>Stegodyphus</taxon>
    </lineage>
</organism>
<protein>
    <recommendedName>
        <fullName evidence="2">G-patch domain-containing protein</fullName>
    </recommendedName>
</protein>
<dbReference type="PANTHER" id="PTHR14195">
    <property type="entry name" value="G PATCH DOMAIN CONTAINING PROTEIN 2"/>
    <property type="match status" value="1"/>
</dbReference>
<evidence type="ECO:0000259" key="2">
    <source>
        <dbReference type="PROSITE" id="PS50174"/>
    </source>
</evidence>
<dbReference type="InterPro" id="IPR051189">
    <property type="entry name" value="Splicing_assoc_domain"/>
</dbReference>
<keyword evidence="4" id="KW-1185">Reference proteome</keyword>
<dbReference type="OMA" id="HSWETGH"/>
<dbReference type="AlphaFoldDB" id="A0A087U225"/>
<dbReference type="Proteomes" id="UP000054359">
    <property type="component" value="Unassembled WGS sequence"/>
</dbReference>
<reference evidence="3 4" key="1">
    <citation type="submission" date="2013-11" db="EMBL/GenBank/DDBJ databases">
        <title>Genome sequencing of Stegodyphus mimosarum.</title>
        <authorList>
            <person name="Bechsgaard J."/>
        </authorList>
    </citation>
    <scope>NUCLEOTIDE SEQUENCE [LARGE SCALE GENOMIC DNA]</scope>
</reference>
<feature type="region of interest" description="Disordered" evidence="1">
    <location>
        <begin position="110"/>
        <end position="135"/>
    </location>
</feature>
<sequence>MDQLAQDFNNALDGTSDLLSCNKVKKGKTWKCRSKPKCCLIALGSSVPKSSAVSEDSDSSLDNKASQQMEISMHISRQWSDSDEIISKVNKHNCHLSSWRHCATSMGESDSVNENFQSSREPRRKRKFKRMTVDPPSTADHEFQCLSNVSLFSQKHKRLCNIKSSKISKHSIKSSKLSKLSVSQFSAEMENICRNFTAASCGKRKRCSHERSIECNSNDCKEVTSGKNSIEAYRCSNPHRHVEYVIDRACDASSSGVSSSDSECGLTNDESREADDEQSDFFHEPGPVSGVPGFPPLWHDNQLMSDVSDPKFKLVLSENIYDVSEARQRFGIQAGRQIRSGRRRLEKMVQPTVIDNEQSLCMKATFSKEYTNFPASVDNCFGRMFPNEKKKRKRISAFTSTAHGSDDSAVAAPESNIDFRLLKNMSWQPSIGLGCCEEGLALPIKPSESGNKQGYGLCMKDNEVTPLTSSVSLFSWRNISQSPPP</sequence>
<accession>A0A087U225</accession>
<feature type="compositionally biased region" description="Polar residues" evidence="1">
    <location>
        <begin position="110"/>
        <end position="119"/>
    </location>
</feature>
<evidence type="ECO:0000313" key="4">
    <source>
        <dbReference type="Proteomes" id="UP000054359"/>
    </source>
</evidence>
<dbReference type="EMBL" id="KK117782">
    <property type="protein sequence ID" value="KFM71414.1"/>
    <property type="molecule type" value="Genomic_DNA"/>
</dbReference>
<dbReference type="STRING" id="407821.A0A087U225"/>
<dbReference type="PROSITE" id="PS50174">
    <property type="entry name" value="G_PATCH"/>
    <property type="match status" value="1"/>
</dbReference>
<name>A0A087U225_STEMI</name>
<dbReference type="GO" id="GO:0003676">
    <property type="term" value="F:nucleic acid binding"/>
    <property type="evidence" value="ECO:0007669"/>
    <property type="project" value="InterPro"/>
</dbReference>
<dbReference type="OrthoDB" id="6095487at2759"/>
<feature type="domain" description="G-patch" evidence="2">
    <location>
        <begin position="414"/>
        <end position="460"/>
    </location>
</feature>